<evidence type="ECO:0000256" key="4">
    <source>
        <dbReference type="ARBA" id="ARBA00022989"/>
    </source>
</evidence>
<feature type="transmembrane region" description="Helical" evidence="9">
    <location>
        <begin position="38"/>
        <end position="63"/>
    </location>
</feature>
<feature type="domain" description="Potassium channel" evidence="10">
    <location>
        <begin position="138"/>
        <end position="193"/>
    </location>
</feature>
<reference evidence="11 12" key="1">
    <citation type="submission" date="2019-01" db="EMBL/GenBank/DDBJ databases">
        <title>A draft genome assembly of the solar-powered sea slug Elysia chlorotica.</title>
        <authorList>
            <person name="Cai H."/>
            <person name="Li Q."/>
            <person name="Fang X."/>
            <person name="Li J."/>
            <person name="Curtis N.E."/>
            <person name="Altenburger A."/>
            <person name="Shibata T."/>
            <person name="Feng M."/>
            <person name="Maeda T."/>
            <person name="Schwartz J.A."/>
            <person name="Shigenobu S."/>
            <person name="Lundholm N."/>
            <person name="Nishiyama T."/>
            <person name="Yang H."/>
            <person name="Hasebe M."/>
            <person name="Li S."/>
            <person name="Pierce S.K."/>
            <person name="Wang J."/>
        </authorList>
    </citation>
    <scope>NUCLEOTIDE SEQUENCE [LARGE SCALE GENOMIC DNA]</scope>
    <source>
        <strain evidence="11">EC2010</strain>
        <tissue evidence="11">Whole organism of an adult</tissue>
    </source>
</reference>
<name>A0A433SSW1_ELYCH</name>
<dbReference type="AlphaFoldDB" id="A0A433SSW1"/>
<dbReference type="InterPro" id="IPR013099">
    <property type="entry name" value="K_chnl_dom"/>
</dbReference>
<evidence type="ECO:0000256" key="5">
    <source>
        <dbReference type="ARBA" id="ARBA00023065"/>
    </source>
</evidence>
<feature type="non-terminal residue" evidence="11">
    <location>
        <position position="1"/>
    </location>
</feature>
<evidence type="ECO:0000256" key="3">
    <source>
        <dbReference type="ARBA" id="ARBA00022692"/>
    </source>
</evidence>
<dbReference type="InterPro" id="IPR003280">
    <property type="entry name" value="2pore_dom_K_chnl"/>
</dbReference>
<feature type="transmembrane region" description="Helical" evidence="9">
    <location>
        <begin position="330"/>
        <end position="351"/>
    </location>
</feature>
<dbReference type="SUPFAM" id="SSF81324">
    <property type="entry name" value="Voltage-gated potassium channels"/>
    <property type="match status" value="2"/>
</dbReference>
<evidence type="ECO:0000256" key="1">
    <source>
        <dbReference type="ARBA" id="ARBA00004141"/>
    </source>
</evidence>
<evidence type="ECO:0000256" key="8">
    <source>
        <dbReference type="RuleBase" id="RU003857"/>
    </source>
</evidence>
<evidence type="ECO:0000256" key="9">
    <source>
        <dbReference type="SAM" id="Phobius"/>
    </source>
</evidence>
<dbReference type="OrthoDB" id="297496at2759"/>
<dbReference type="PANTHER" id="PTHR11003:SF334">
    <property type="entry name" value="FI03418P"/>
    <property type="match status" value="1"/>
</dbReference>
<keyword evidence="12" id="KW-1185">Reference proteome</keyword>
<keyword evidence="2 8" id="KW-0813">Transport</keyword>
<feature type="transmembrane region" description="Helical" evidence="9">
    <location>
        <begin position="268"/>
        <end position="291"/>
    </location>
</feature>
<evidence type="ECO:0000313" key="12">
    <source>
        <dbReference type="Proteomes" id="UP000271974"/>
    </source>
</evidence>
<dbReference type="GO" id="GO:0015271">
    <property type="term" value="F:outward rectifier potassium channel activity"/>
    <property type="evidence" value="ECO:0007669"/>
    <property type="project" value="TreeGrafter"/>
</dbReference>
<evidence type="ECO:0000256" key="2">
    <source>
        <dbReference type="ARBA" id="ARBA00022448"/>
    </source>
</evidence>
<feature type="transmembrane region" description="Helical" evidence="9">
    <location>
        <begin position="139"/>
        <end position="160"/>
    </location>
</feature>
<feature type="transmembrane region" description="Helical" evidence="9">
    <location>
        <begin position="172"/>
        <end position="194"/>
    </location>
</feature>
<keyword evidence="6 9" id="KW-0472">Membrane</keyword>
<gene>
    <name evidence="11" type="ORF">EGW08_019910</name>
</gene>
<dbReference type="STRING" id="188477.A0A433SSW1"/>
<feature type="domain" description="Potassium channel" evidence="10">
    <location>
        <begin position="276"/>
        <end position="355"/>
    </location>
</feature>
<dbReference type="GO" id="GO:0022841">
    <property type="term" value="F:potassium ion leak channel activity"/>
    <property type="evidence" value="ECO:0007669"/>
    <property type="project" value="TreeGrafter"/>
</dbReference>
<organism evidence="11 12">
    <name type="scientific">Elysia chlorotica</name>
    <name type="common">Eastern emerald elysia</name>
    <name type="synonym">Sea slug</name>
    <dbReference type="NCBI Taxonomy" id="188477"/>
    <lineage>
        <taxon>Eukaryota</taxon>
        <taxon>Metazoa</taxon>
        <taxon>Spiralia</taxon>
        <taxon>Lophotrochozoa</taxon>
        <taxon>Mollusca</taxon>
        <taxon>Gastropoda</taxon>
        <taxon>Heterobranchia</taxon>
        <taxon>Euthyneura</taxon>
        <taxon>Panpulmonata</taxon>
        <taxon>Sacoglossa</taxon>
        <taxon>Placobranchoidea</taxon>
        <taxon>Plakobranchidae</taxon>
        <taxon>Elysia</taxon>
    </lineage>
</organism>
<protein>
    <recommendedName>
        <fullName evidence="10">Potassium channel domain-containing protein</fullName>
    </recommendedName>
</protein>
<dbReference type="Pfam" id="PF07885">
    <property type="entry name" value="Ion_trans_2"/>
    <property type="match status" value="2"/>
</dbReference>
<dbReference type="GO" id="GO:0030322">
    <property type="term" value="P:stabilization of membrane potential"/>
    <property type="evidence" value="ECO:0007669"/>
    <property type="project" value="TreeGrafter"/>
</dbReference>
<feature type="non-terminal residue" evidence="11">
    <location>
        <position position="366"/>
    </location>
</feature>
<accession>A0A433SSW1</accession>
<keyword evidence="3 8" id="KW-0812">Transmembrane</keyword>
<dbReference type="GO" id="GO:0005886">
    <property type="term" value="C:plasma membrane"/>
    <property type="evidence" value="ECO:0007669"/>
    <property type="project" value="TreeGrafter"/>
</dbReference>
<comment type="similarity">
    <text evidence="8">Belongs to the two pore domain potassium channel (TC 1.A.1.8) family.</text>
</comment>
<comment type="subcellular location">
    <subcellularLocation>
        <location evidence="1">Membrane</location>
        <topology evidence="1">Multi-pass membrane protein</topology>
    </subcellularLocation>
</comment>
<evidence type="ECO:0000313" key="11">
    <source>
        <dbReference type="EMBL" id="RUS72331.1"/>
    </source>
</evidence>
<dbReference type="Proteomes" id="UP000271974">
    <property type="component" value="Unassembled WGS sequence"/>
</dbReference>
<keyword evidence="4 9" id="KW-1133">Transmembrane helix</keyword>
<evidence type="ECO:0000256" key="6">
    <source>
        <dbReference type="ARBA" id="ARBA00023136"/>
    </source>
</evidence>
<dbReference type="EMBL" id="RQTK01001080">
    <property type="protein sequence ID" value="RUS72331.1"/>
    <property type="molecule type" value="Genomic_DNA"/>
</dbReference>
<evidence type="ECO:0000256" key="7">
    <source>
        <dbReference type="ARBA" id="ARBA00023303"/>
    </source>
</evidence>
<keyword evidence="5 8" id="KW-0406">Ion transport</keyword>
<dbReference type="PANTHER" id="PTHR11003">
    <property type="entry name" value="POTASSIUM CHANNEL, SUBFAMILY K"/>
    <property type="match status" value="1"/>
</dbReference>
<comment type="caution">
    <text evidence="11">The sequence shown here is derived from an EMBL/GenBank/DDBJ whole genome shotgun (WGS) entry which is preliminary data.</text>
</comment>
<feature type="transmembrane region" description="Helical" evidence="9">
    <location>
        <begin position="297"/>
        <end position="318"/>
    </location>
</feature>
<dbReference type="Gene3D" id="1.10.287.70">
    <property type="match status" value="1"/>
</dbReference>
<sequence length="366" mass="40582">RSTSSGITSISSDDASHIASIHRGRRAASRGRQCCKKFLTFLFSQVGMCALVVSYTIMGGFLFNWLEADNEVTQRETVQHARERSASELWNITESLNVLYEKNWTMMADEILKRFQEHVYVAVKDGSWDGQDVTADVRWSFPGSLLYSITVISTIGYGHITPKTDMGKLVTIFYALVGIPLTLLCLSNIGTAFAHCFRFLYYHVCRCLSCVGCSPATFTPVTTNPKNDRRVGKRPAVIPAKGKVLYTAGAGATAAVKKERVNTADVRVPVTISLLIMALYIFGGAVLFSLWEKEWTYLIGAYFCFITLSTIGFGDYVFGVGSDFATNEKTIICAVYLVLGLSIIAMCFNLMQEEVRAKSRWLGTKL</sequence>
<dbReference type="PRINTS" id="PR01333">
    <property type="entry name" value="2POREKCHANEL"/>
</dbReference>
<proteinExistence type="inferred from homology"/>
<keyword evidence="7 8" id="KW-0407">Ion channel</keyword>
<evidence type="ECO:0000259" key="10">
    <source>
        <dbReference type="Pfam" id="PF07885"/>
    </source>
</evidence>